<dbReference type="AlphaFoldDB" id="A0A7L4YLX2"/>
<accession>A0A7L4YLX2</accession>
<reference evidence="3 4" key="1">
    <citation type="journal article" date="2018" name="Int. J. Syst. Evol. Microbiol.">
        <title>Epidermidibacterium keratini gen. nov., sp. nov., a member of the family Sporichthyaceae, isolated from keratin epidermis.</title>
        <authorList>
            <person name="Lee D.G."/>
            <person name="Trujillo M.E."/>
            <person name="Kang S."/>
            <person name="Nam J.J."/>
            <person name="Kim Y.J."/>
        </authorList>
    </citation>
    <scope>NUCLEOTIDE SEQUENCE [LARGE SCALE GENOMIC DNA]</scope>
    <source>
        <strain evidence="3 4">EPI-7</strain>
    </source>
</reference>
<evidence type="ECO:0000313" key="3">
    <source>
        <dbReference type="EMBL" id="QHC00176.1"/>
    </source>
</evidence>
<organism evidence="3 4">
    <name type="scientific">Epidermidibacterium keratini</name>
    <dbReference type="NCBI Taxonomy" id="1891644"/>
    <lineage>
        <taxon>Bacteria</taxon>
        <taxon>Bacillati</taxon>
        <taxon>Actinomycetota</taxon>
        <taxon>Actinomycetes</taxon>
        <taxon>Sporichthyales</taxon>
        <taxon>Sporichthyaceae</taxon>
        <taxon>Epidermidibacterium</taxon>
    </lineage>
</organism>
<sequence>MLIANVNGRLHLMASQSEGIDVEQASDGQFSADPQAIYERWDEFRDWASGADLGGAVAVDPADIDAPTPAPRQIFALGLNYRDHAEEVGLDIPEDLTVFTKFSSSFCGPIAEVKLPEGGLTDWETELIVVLARGGRDIAEDQAWDYVAGITMGQDLSERRRQGAGTKQFSIAKSFENFSPMGPVVASPDEFANRDDIALGCQVNGVVRQDGHTRDMIFPVPEAIARLSQIVELYPGDIIWTGTPAGVGQGQKPKMIFLNPGDVVESSMDVVGTMRQTFS</sequence>
<dbReference type="GO" id="GO:0046872">
    <property type="term" value="F:metal ion binding"/>
    <property type="evidence" value="ECO:0007669"/>
    <property type="project" value="UniProtKB-KW"/>
</dbReference>
<dbReference type="PANTHER" id="PTHR11820">
    <property type="entry name" value="ACYLPYRUVASE"/>
    <property type="match status" value="1"/>
</dbReference>
<dbReference type="GO" id="GO:0016787">
    <property type="term" value="F:hydrolase activity"/>
    <property type="evidence" value="ECO:0007669"/>
    <property type="project" value="UniProtKB-KW"/>
</dbReference>
<dbReference type="InParanoid" id="A0A7L4YLX2"/>
<dbReference type="KEGG" id="eke:EK0264_07730"/>
<protein>
    <submittedName>
        <fullName evidence="3">Fumarylacetoacetate hydrolase</fullName>
    </submittedName>
</protein>
<dbReference type="SUPFAM" id="SSF56529">
    <property type="entry name" value="FAH"/>
    <property type="match status" value="1"/>
</dbReference>
<evidence type="ECO:0000259" key="2">
    <source>
        <dbReference type="Pfam" id="PF01557"/>
    </source>
</evidence>
<keyword evidence="1" id="KW-0479">Metal-binding</keyword>
<dbReference type="Proteomes" id="UP000463857">
    <property type="component" value="Chromosome"/>
</dbReference>
<dbReference type="Gene3D" id="3.90.850.10">
    <property type="entry name" value="Fumarylacetoacetase-like, C-terminal domain"/>
    <property type="match status" value="1"/>
</dbReference>
<dbReference type="OrthoDB" id="9805307at2"/>
<keyword evidence="4" id="KW-1185">Reference proteome</keyword>
<gene>
    <name evidence="3" type="ORF">EK0264_07730</name>
</gene>
<proteinExistence type="predicted"/>
<dbReference type="InterPro" id="IPR036663">
    <property type="entry name" value="Fumarylacetoacetase_C_sf"/>
</dbReference>
<evidence type="ECO:0000256" key="1">
    <source>
        <dbReference type="ARBA" id="ARBA00022723"/>
    </source>
</evidence>
<dbReference type="InterPro" id="IPR011234">
    <property type="entry name" value="Fumarylacetoacetase-like_C"/>
</dbReference>
<dbReference type="RefSeq" id="WP_159544399.1">
    <property type="nucleotide sequence ID" value="NZ_CP047156.1"/>
</dbReference>
<feature type="domain" description="Fumarylacetoacetase-like C-terminal" evidence="2">
    <location>
        <begin position="74"/>
        <end position="278"/>
    </location>
</feature>
<dbReference type="EMBL" id="CP047156">
    <property type="protein sequence ID" value="QHC00176.1"/>
    <property type="molecule type" value="Genomic_DNA"/>
</dbReference>
<dbReference type="PANTHER" id="PTHR11820:SF112">
    <property type="entry name" value="FUMARYLACETOACETATE HYDROLASE FAMILY PROTEIN (AFU_ORTHOLOGUE AFUA_1G02370)-RELATED"/>
    <property type="match status" value="1"/>
</dbReference>
<dbReference type="Pfam" id="PF01557">
    <property type="entry name" value="FAA_hydrolase"/>
    <property type="match status" value="1"/>
</dbReference>
<keyword evidence="3" id="KW-0378">Hydrolase</keyword>
<evidence type="ECO:0000313" key="4">
    <source>
        <dbReference type="Proteomes" id="UP000463857"/>
    </source>
</evidence>
<name>A0A7L4YLX2_9ACTN</name>